<organism evidence="2 3">
    <name type="scientific">Saliniramus fredricksonii</name>
    <dbReference type="NCBI Taxonomy" id="1653334"/>
    <lineage>
        <taxon>Bacteria</taxon>
        <taxon>Pseudomonadati</taxon>
        <taxon>Pseudomonadota</taxon>
        <taxon>Alphaproteobacteria</taxon>
        <taxon>Hyphomicrobiales</taxon>
        <taxon>Salinarimonadaceae</taxon>
        <taxon>Saliniramus</taxon>
    </lineage>
</organism>
<feature type="transmembrane region" description="Helical" evidence="1">
    <location>
        <begin position="31"/>
        <end position="51"/>
    </location>
</feature>
<dbReference type="Proteomes" id="UP000050497">
    <property type="component" value="Unassembled WGS sequence"/>
</dbReference>
<evidence type="ECO:0000313" key="2">
    <source>
        <dbReference type="EMBL" id="KPQ10877.1"/>
    </source>
</evidence>
<dbReference type="EMBL" id="LJSX01000012">
    <property type="protein sequence ID" value="KPQ10877.1"/>
    <property type="molecule type" value="Genomic_DNA"/>
</dbReference>
<feature type="transmembrane region" description="Helical" evidence="1">
    <location>
        <begin position="72"/>
        <end position="92"/>
    </location>
</feature>
<gene>
    <name evidence="2" type="ORF">HLUCCO17_09310</name>
</gene>
<reference evidence="2 3" key="1">
    <citation type="submission" date="2015-09" db="EMBL/GenBank/DDBJ databases">
        <title>Identification and resolution of microdiversity through metagenomic sequencing of parallel consortia.</title>
        <authorList>
            <person name="Nelson W.C."/>
            <person name="Romine M.F."/>
            <person name="Lindemann S.R."/>
        </authorList>
    </citation>
    <scope>NUCLEOTIDE SEQUENCE [LARGE SCALE GENOMIC DNA]</scope>
    <source>
        <strain evidence="2">HL-109</strain>
    </source>
</reference>
<comment type="caution">
    <text evidence="2">The sequence shown here is derived from an EMBL/GenBank/DDBJ whole genome shotgun (WGS) entry which is preliminary data.</text>
</comment>
<dbReference type="OrthoDB" id="9762833at2"/>
<proteinExistence type="predicted"/>
<evidence type="ECO:0000313" key="3">
    <source>
        <dbReference type="Proteomes" id="UP000050497"/>
    </source>
</evidence>
<dbReference type="RefSeq" id="WP_074444873.1">
    <property type="nucleotide sequence ID" value="NZ_FMBM01000002.1"/>
</dbReference>
<sequence length="94" mass="10362">MLFLGLPSARSFTPVEVTVAGMPYLDFMDQFAGTNTVIISGVVGAGLLCWLMPPQKIVHALGAKSRWWSWQIFIVGRSLPFLAIGFVIWLFFAG</sequence>
<keyword evidence="1" id="KW-0472">Membrane</keyword>
<accession>A0A0P7X727</accession>
<dbReference type="AlphaFoldDB" id="A0A0P7X727"/>
<protein>
    <submittedName>
        <fullName evidence="2">Uncharacterized protein</fullName>
    </submittedName>
</protein>
<name>A0A0P7X727_9HYPH</name>
<dbReference type="SUPFAM" id="SSF161070">
    <property type="entry name" value="SNF-like"/>
    <property type="match status" value="1"/>
</dbReference>
<dbReference type="InterPro" id="IPR037272">
    <property type="entry name" value="SNS_sf"/>
</dbReference>
<keyword evidence="1" id="KW-0812">Transmembrane</keyword>
<evidence type="ECO:0000256" key="1">
    <source>
        <dbReference type="SAM" id="Phobius"/>
    </source>
</evidence>
<keyword evidence="1" id="KW-1133">Transmembrane helix</keyword>